<comment type="caution">
    <text evidence="1">The sequence shown here is derived from an EMBL/GenBank/DDBJ whole genome shotgun (WGS) entry which is preliminary data.</text>
</comment>
<keyword evidence="2" id="KW-1185">Reference proteome</keyword>
<dbReference type="eggNOG" id="ENOG502Z8DY">
    <property type="taxonomic scope" value="Bacteria"/>
</dbReference>
<gene>
    <name evidence="1" type="ORF">N799_13415</name>
</gene>
<evidence type="ECO:0000313" key="1">
    <source>
        <dbReference type="EMBL" id="KGM52623.1"/>
    </source>
</evidence>
<reference evidence="1 2" key="1">
    <citation type="journal article" date="2015" name="Stand. Genomic Sci.">
        <title>Genomic information of the arsenic-resistant bacterium Lysobacter arseniciresistens type strain ZS79(T) and comparison of Lysobacter draft genomes.</title>
        <authorList>
            <person name="Liu L."/>
            <person name="Zhang S."/>
            <person name="Luo M."/>
            <person name="Wang G."/>
        </authorList>
    </citation>
    <scope>NUCLEOTIDE SEQUENCE [LARGE SCALE GENOMIC DNA]</scope>
    <source>
        <strain evidence="1 2">ZS79</strain>
    </source>
</reference>
<proteinExistence type="predicted"/>
<dbReference type="EMBL" id="AVPT01000062">
    <property type="protein sequence ID" value="KGM52623.1"/>
    <property type="molecule type" value="Genomic_DNA"/>
</dbReference>
<name>A0A0A0ER37_9GAMM</name>
<dbReference type="CDD" id="cd20746">
    <property type="entry name" value="FIX_Ntox15_NUC_DUF4112_RhsA-like"/>
    <property type="match status" value="1"/>
</dbReference>
<dbReference type="Proteomes" id="UP000029989">
    <property type="component" value="Unassembled WGS sequence"/>
</dbReference>
<evidence type="ECO:0000313" key="2">
    <source>
        <dbReference type="Proteomes" id="UP000029989"/>
    </source>
</evidence>
<organism evidence="1 2">
    <name type="scientific">Lysobacter arseniciresistens ZS79</name>
    <dbReference type="NCBI Taxonomy" id="913325"/>
    <lineage>
        <taxon>Bacteria</taxon>
        <taxon>Pseudomonadati</taxon>
        <taxon>Pseudomonadota</taxon>
        <taxon>Gammaproteobacteria</taxon>
        <taxon>Lysobacterales</taxon>
        <taxon>Lysobacteraceae</taxon>
        <taxon>Novilysobacter</taxon>
    </lineage>
</organism>
<dbReference type="AlphaFoldDB" id="A0A0A0ER37"/>
<dbReference type="InterPro" id="IPR049802">
    <property type="entry name" value="RhsC-like_FIX"/>
</dbReference>
<sequence>MPNQVPPVSIEQLREAIAFIAETHQQITDGAQNVFVWLWEAIQGDFNGERSTGQIVFDSAISMIPGVDQVCDVRDLIANCKLIEEDRSNKWAWVTLGLTLVGLIPVLGSLVKGVLKLFFNFVRRTGGAAIAKAVDEAMTWVITLLRKREVMKYWRGVLRSDHIFGDLSKLIKVVRGHVTLPALLRAFDRGIRLIRNLVEKVDNIPFVGGTARGYLEMVEAVRAAARNHMGAALRPLQDVLDHIIRRLDLEDLLQRGAIVDTRNVHFRGTLPEARAVTLMRTTEPSPSWLSKGAGPHEMLDPSDPGLQRRLALDYADGYPKLTPDNIGSFHKIEAHDIVGPARLYRITSPGNGAAGDCWISEDVFHNLMKSSDPKAAWRKHLAVWPDWNANGQFVVMEVPEGQVLKGWKGPASSQVKDKQLPGKHLEGGWEQIVIKPAGNEFDTTRYYMRGGGHGEKLHPPGLSREEFQRLSPAKQKAYTQIRQEINDPRIKGPYETGWGTTDFDPQLRDARIGLPALPGQITNAG</sequence>
<accession>A0A0A0ER37</accession>
<protein>
    <submittedName>
        <fullName evidence="1">Uncharacterized protein</fullName>
    </submittedName>
</protein>